<dbReference type="EMBL" id="PVUB01000017">
    <property type="protein sequence ID" value="PRZ19384.1"/>
    <property type="molecule type" value="Genomic_DNA"/>
</dbReference>
<dbReference type="OrthoDB" id="1347471at2"/>
<dbReference type="RefSeq" id="WP_072946153.1">
    <property type="nucleotide sequence ID" value="NZ_FQWO01000019.1"/>
</dbReference>
<reference evidence="1 4" key="3">
    <citation type="submission" date="2018-03" db="EMBL/GenBank/DDBJ databases">
        <title>Genomic Encyclopedia of Archaeal and Bacterial Type Strains, Phase II (KMG-II): from individual species to whole genera.</title>
        <authorList>
            <person name="Goeker M."/>
        </authorList>
    </citation>
    <scope>NUCLEOTIDE SEQUENCE [LARGE SCALE GENOMIC DNA]</scope>
    <source>
        <strain evidence="1 4">DSM 17797</strain>
    </source>
</reference>
<reference evidence="3" key="2">
    <citation type="submission" date="2016-11" db="EMBL/GenBank/DDBJ databases">
        <authorList>
            <person name="Varghese N."/>
            <person name="Submissions S."/>
        </authorList>
    </citation>
    <scope>NUCLEOTIDE SEQUENCE [LARGE SCALE GENOMIC DNA]</scope>
    <source>
        <strain evidence="3">DSM 19729</strain>
    </source>
</reference>
<sequence>MKRLFIFIFIFIFSQIFAQEYGQEGYQEKRYLKATEAMKNNQFESAYNDFYFVHKYKNNDLSIIALKKADSILPFAQQNIRKKIVGKWILYESGSNWGFEKEKETDIKKLLIIELDKFSFYNLNIKTNEMTLTKSEKSVFTKHRDMGDLPFDFVFSDKTLWNFYYNEEKKVLQQYMTGEESENSRTEIVCGNMEYKYIRME</sequence>
<proteinExistence type="predicted"/>
<dbReference type="Proteomes" id="UP000184384">
    <property type="component" value="Unassembled WGS sequence"/>
</dbReference>
<evidence type="ECO:0000313" key="4">
    <source>
        <dbReference type="Proteomes" id="UP000237771"/>
    </source>
</evidence>
<dbReference type="EMBL" id="FQWO01000019">
    <property type="protein sequence ID" value="SHH59331.1"/>
    <property type="molecule type" value="Genomic_DNA"/>
</dbReference>
<gene>
    <name evidence="1" type="ORF">BC624_1174</name>
    <name evidence="2" type="ORF">SAMN05443373_1194</name>
</gene>
<protein>
    <submittedName>
        <fullName evidence="2">Uncharacterized protein</fullName>
    </submittedName>
</protein>
<accession>A0A1M5U8T7</accession>
<evidence type="ECO:0000313" key="1">
    <source>
        <dbReference type="EMBL" id="PRZ19384.1"/>
    </source>
</evidence>
<dbReference type="Proteomes" id="UP000237771">
    <property type="component" value="Unassembled WGS sequence"/>
</dbReference>
<reference evidence="2" key="1">
    <citation type="submission" date="2016-11" db="EMBL/GenBank/DDBJ databases">
        <authorList>
            <person name="Jaros S."/>
            <person name="Januszkiewicz K."/>
            <person name="Wedrychowicz H."/>
        </authorList>
    </citation>
    <scope>NUCLEOTIDE SEQUENCE [LARGE SCALE GENOMIC DNA]</scope>
    <source>
        <strain evidence="2">DSM 19729</strain>
    </source>
</reference>
<keyword evidence="4" id="KW-1185">Reference proteome</keyword>
<dbReference type="AlphaFoldDB" id="A0A1M5U8T7"/>
<name>A0A1M5U8T7_9FLAO</name>
<organism evidence="2 3">
    <name type="scientific">Flavobacterium granuli</name>
    <dbReference type="NCBI Taxonomy" id="280093"/>
    <lineage>
        <taxon>Bacteria</taxon>
        <taxon>Pseudomonadati</taxon>
        <taxon>Bacteroidota</taxon>
        <taxon>Flavobacteriia</taxon>
        <taxon>Flavobacteriales</taxon>
        <taxon>Flavobacteriaceae</taxon>
        <taxon>Flavobacterium</taxon>
    </lineage>
</organism>
<evidence type="ECO:0000313" key="2">
    <source>
        <dbReference type="EMBL" id="SHH59331.1"/>
    </source>
</evidence>
<evidence type="ECO:0000313" key="3">
    <source>
        <dbReference type="Proteomes" id="UP000184384"/>
    </source>
</evidence>